<dbReference type="GeneID" id="107021959"/>
<sequence length="187" mass="21495">MEGFDSMMRVAFQLIRIVRMILVVLEAVSGLAVHWRKSCIYPIKEVTQIQALANVLGCRIEKLPTVYLGTLLGNNHKELVIWDGIIEKTEKKLENWKSQYLSFGVRTILINSVLDSLPTYVMSLFPMPVKVEEILDILRRDFLWSGIKEGKRIHLVKWQTALLSRSSVGIRDQNHDGTSRGNLWTME</sequence>
<dbReference type="Proteomes" id="UP000694930">
    <property type="component" value="Chromosome 6"/>
</dbReference>
<dbReference type="RefSeq" id="XP_015078155.1">
    <property type="nucleotide sequence ID" value="XM_015222669.1"/>
</dbReference>
<reference evidence="2" key="2">
    <citation type="submission" date="2025-08" db="UniProtKB">
        <authorList>
            <consortium name="RefSeq"/>
        </authorList>
    </citation>
    <scope>IDENTIFICATION</scope>
</reference>
<name>A0ABM1GZG8_SOLPN</name>
<accession>A0ABM1GZG8</accession>
<evidence type="ECO:0000313" key="2">
    <source>
        <dbReference type="RefSeq" id="XP_015078155.1"/>
    </source>
</evidence>
<keyword evidence="1" id="KW-1185">Reference proteome</keyword>
<proteinExistence type="predicted"/>
<dbReference type="PANTHER" id="PTHR33116">
    <property type="entry name" value="REVERSE TRANSCRIPTASE ZINC-BINDING DOMAIN-CONTAINING PROTEIN-RELATED-RELATED"/>
    <property type="match status" value="1"/>
</dbReference>
<protein>
    <submittedName>
        <fullName evidence="2">Uncharacterized protein LOC107021959</fullName>
    </submittedName>
</protein>
<evidence type="ECO:0000313" key="1">
    <source>
        <dbReference type="Proteomes" id="UP000694930"/>
    </source>
</evidence>
<organism evidence="1 2">
    <name type="scientific">Solanum pennellii</name>
    <name type="common">Tomato</name>
    <name type="synonym">Lycopersicon pennellii</name>
    <dbReference type="NCBI Taxonomy" id="28526"/>
    <lineage>
        <taxon>Eukaryota</taxon>
        <taxon>Viridiplantae</taxon>
        <taxon>Streptophyta</taxon>
        <taxon>Embryophyta</taxon>
        <taxon>Tracheophyta</taxon>
        <taxon>Spermatophyta</taxon>
        <taxon>Magnoliopsida</taxon>
        <taxon>eudicotyledons</taxon>
        <taxon>Gunneridae</taxon>
        <taxon>Pentapetalae</taxon>
        <taxon>asterids</taxon>
        <taxon>lamiids</taxon>
        <taxon>Solanales</taxon>
        <taxon>Solanaceae</taxon>
        <taxon>Solanoideae</taxon>
        <taxon>Solaneae</taxon>
        <taxon>Solanum</taxon>
        <taxon>Solanum subgen. Lycopersicon</taxon>
    </lineage>
</organism>
<reference evidence="1" key="1">
    <citation type="journal article" date="2014" name="Nat. Genet.">
        <title>The genome of the stress-tolerant wild tomato species Solanum pennellii.</title>
        <authorList>
            <person name="Bolger A."/>
            <person name="Scossa F."/>
            <person name="Bolger M.E."/>
            <person name="Lanz C."/>
            <person name="Maumus F."/>
            <person name="Tohge T."/>
            <person name="Quesneville H."/>
            <person name="Alseekh S."/>
            <person name="Sorensen I."/>
            <person name="Lichtenstein G."/>
            <person name="Fich E.A."/>
            <person name="Conte M."/>
            <person name="Keller H."/>
            <person name="Schneeberger K."/>
            <person name="Schwacke R."/>
            <person name="Ofner I."/>
            <person name="Vrebalov J."/>
            <person name="Xu Y."/>
            <person name="Osorio S."/>
            <person name="Aflitos S.A."/>
            <person name="Schijlen E."/>
            <person name="Jimenez-Gomez J.M."/>
            <person name="Ryngajllo M."/>
            <person name="Kimura S."/>
            <person name="Kumar R."/>
            <person name="Koenig D."/>
            <person name="Headland L.R."/>
            <person name="Maloof J.N."/>
            <person name="Sinha N."/>
            <person name="van Ham R.C."/>
            <person name="Lankhorst R.K."/>
            <person name="Mao L."/>
            <person name="Vogel A."/>
            <person name="Arsova B."/>
            <person name="Panstruga R."/>
            <person name="Fei Z."/>
            <person name="Rose J.K."/>
            <person name="Zamir D."/>
            <person name="Carrari F."/>
            <person name="Giovannoni J.J."/>
            <person name="Weigel D."/>
            <person name="Usadel B."/>
            <person name="Fernie A.R."/>
        </authorList>
    </citation>
    <scope>NUCLEOTIDE SEQUENCE [LARGE SCALE GENOMIC DNA]</scope>
    <source>
        <strain evidence="1">cv. LA0716</strain>
    </source>
</reference>
<gene>
    <name evidence="2" type="primary">LOC107021959</name>
</gene>
<dbReference type="PANTHER" id="PTHR33116:SF78">
    <property type="entry name" value="OS12G0587133 PROTEIN"/>
    <property type="match status" value="1"/>
</dbReference>